<keyword evidence="2" id="KW-1185">Reference proteome</keyword>
<organism evidence="1 2">
    <name type="scientific">Trifolium medium</name>
    <dbReference type="NCBI Taxonomy" id="97028"/>
    <lineage>
        <taxon>Eukaryota</taxon>
        <taxon>Viridiplantae</taxon>
        <taxon>Streptophyta</taxon>
        <taxon>Embryophyta</taxon>
        <taxon>Tracheophyta</taxon>
        <taxon>Spermatophyta</taxon>
        <taxon>Magnoliopsida</taxon>
        <taxon>eudicotyledons</taxon>
        <taxon>Gunneridae</taxon>
        <taxon>Pentapetalae</taxon>
        <taxon>rosids</taxon>
        <taxon>fabids</taxon>
        <taxon>Fabales</taxon>
        <taxon>Fabaceae</taxon>
        <taxon>Papilionoideae</taxon>
        <taxon>50 kb inversion clade</taxon>
        <taxon>NPAAA clade</taxon>
        <taxon>Hologalegina</taxon>
        <taxon>IRL clade</taxon>
        <taxon>Trifolieae</taxon>
        <taxon>Trifolium</taxon>
    </lineage>
</organism>
<comment type="caution">
    <text evidence="1">The sequence shown here is derived from an EMBL/GenBank/DDBJ whole genome shotgun (WGS) entry which is preliminary data.</text>
</comment>
<sequence>PARGAGTRKSPSPNKATLRVAQVTPAGGAANRKKTSNNNSICARRSTGCARRRCQNL</sequence>
<evidence type="ECO:0000313" key="1">
    <source>
        <dbReference type="EMBL" id="MCI74748.1"/>
    </source>
</evidence>
<dbReference type="AlphaFoldDB" id="A0A392UPE7"/>
<feature type="non-terminal residue" evidence="1">
    <location>
        <position position="1"/>
    </location>
</feature>
<name>A0A392UPE7_9FABA</name>
<dbReference type="EMBL" id="LXQA010866981">
    <property type="protein sequence ID" value="MCI74748.1"/>
    <property type="molecule type" value="Genomic_DNA"/>
</dbReference>
<reference evidence="1 2" key="1">
    <citation type="journal article" date="2018" name="Front. Plant Sci.">
        <title>Red Clover (Trifolium pratense) and Zigzag Clover (T. medium) - A Picture of Genomic Similarities and Differences.</title>
        <authorList>
            <person name="Dluhosova J."/>
            <person name="Istvanek J."/>
            <person name="Nedelnik J."/>
            <person name="Repkova J."/>
        </authorList>
    </citation>
    <scope>NUCLEOTIDE SEQUENCE [LARGE SCALE GENOMIC DNA]</scope>
    <source>
        <strain evidence="2">cv. 10/8</strain>
        <tissue evidence="1">Leaf</tissue>
    </source>
</reference>
<evidence type="ECO:0000313" key="2">
    <source>
        <dbReference type="Proteomes" id="UP000265520"/>
    </source>
</evidence>
<protein>
    <submittedName>
        <fullName evidence="1">Uncharacterized protein</fullName>
    </submittedName>
</protein>
<dbReference type="Proteomes" id="UP000265520">
    <property type="component" value="Unassembled WGS sequence"/>
</dbReference>
<proteinExistence type="predicted"/>
<accession>A0A392UPE7</accession>